<evidence type="ECO:0000256" key="9">
    <source>
        <dbReference type="ARBA" id="ARBA00023012"/>
    </source>
</evidence>
<dbReference type="PANTHER" id="PTHR45453">
    <property type="entry name" value="PHOSPHATE REGULON SENSOR PROTEIN PHOR"/>
    <property type="match status" value="1"/>
</dbReference>
<evidence type="ECO:0000256" key="10">
    <source>
        <dbReference type="SAM" id="Phobius"/>
    </source>
</evidence>
<dbReference type="EC" id="2.7.13.3" evidence="3"/>
<dbReference type="Pfam" id="PF00512">
    <property type="entry name" value="HisKA"/>
    <property type="match status" value="1"/>
</dbReference>
<keyword evidence="8" id="KW-0067">ATP-binding</keyword>
<dbReference type="InterPro" id="IPR003594">
    <property type="entry name" value="HATPase_dom"/>
</dbReference>
<comment type="subcellular location">
    <subcellularLocation>
        <location evidence="2">Cell membrane</location>
        <topology evidence="2">Multi-pass membrane protein</topology>
    </subcellularLocation>
</comment>
<evidence type="ECO:0000256" key="5">
    <source>
        <dbReference type="ARBA" id="ARBA00022679"/>
    </source>
</evidence>
<feature type="transmembrane region" description="Helical" evidence="10">
    <location>
        <begin position="156"/>
        <end position="175"/>
    </location>
</feature>
<dbReference type="AlphaFoldDB" id="A0AAT9P7H7"/>
<keyword evidence="4" id="KW-0597">Phosphoprotein</keyword>
<evidence type="ECO:0000259" key="11">
    <source>
        <dbReference type="PROSITE" id="PS50109"/>
    </source>
</evidence>
<name>A0AAT9P7H7_9STAP</name>
<evidence type="ECO:0000313" key="12">
    <source>
        <dbReference type="EMBL" id="QYA33184.1"/>
    </source>
</evidence>
<evidence type="ECO:0000256" key="4">
    <source>
        <dbReference type="ARBA" id="ARBA00022553"/>
    </source>
</evidence>
<keyword evidence="10" id="KW-1133">Transmembrane helix</keyword>
<dbReference type="PROSITE" id="PS50109">
    <property type="entry name" value="HIS_KIN"/>
    <property type="match status" value="1"/>
</dbReference>
<dbReference type="GO" id="GO:0005524">
    <property type="term" value="F:ATP binding"/>
    <property type="evidence" value="ECO:0007669"/>
    <property type="project" value="UniProtKB-KW"/>
</dbReference>
<keyword evidence="7 12" id="KW-0418">Kinase</keyword>
<dbReference type="InterPro" id="IPR003661">
    <property type="entry name" value="HisK_dim/P_dom"/>
</dbReference>
<dbReference type="CDD" id="cd00075">
    <property type="entry name" value="HATPase"/>
    <property type="match status" value="1"/>
</dbReference>
<dbReference type="PANTHER" id="PTHR45453:SF1">
    <property type="entry name" value="PHOSPHATE REGULON SENSOR PROTEIN PHOR"/>
    <property type="match status" value="1"/>
</dbReference>
<keyword evidence="10" id="KW-0472">Membrane</keyword>
<dbReference type="CDD" id="cd00082">
    <property type="entry name" value="HisKA"/>
    <property type="match status" value="1"/>
</dbReference>
<evidence type="ECO:0000256" key="2">
    <source>
        <dbReference type="ARBA" id="ARBA00004651"/>
    </source>
</evidence>
<dbReference type="InterPro" id="IPR050351">
    <property type="entry name" value="BphY/WalK/GraS-like"/>
</dbReference>
<proteinExistence type="predicted"/>
<dbReference type="GO" id="GO:0000155">
    <property type="term" value="F:phosphorelay sensor kinase activity"/>
    <property type="evidence" value="ECO:0007669"/>
    <property type="project" value="InterPro"/>
</dbReference>
<protein>
    <recommendedName>
        <fullName evidence="3">histidine kinase</fullName>
        <ecNumber evidence="3">2.7.13.3</ecNumber>
    </recommendedName>
</protein>
<dbReference type="SMART" id="SM00388">
    <property type="entry name" value="HisKA"/>
    <property type="match status" value="1"/>
</dbReference>
<dbReference type="InterPro" id="IPR005467">
    <property type="entry name" value="His_kinase_dom"/>
</dbReference>
<evidence type="ECO:0000256" key="7">
    <source>
        <dbReference type="ARBA" id="ARBA00022777"/>
    </source>
</evidence>
<keyword evidence="10" id="KW-0812">Transmembrane</keyword>
<dbReference type="GO" id="GO:0005886">
    <property type="term" value="C:plasma membrane"/>
    <property type="evidence" value="ECO:0007669"/>
    <property type="project" value="TreeGrafter"/>
</dbReference>
<gene>
    <name evidence="12" type="ORF">KYI10_01725</name>
</gene>
<dbReference type="GO" id="GO:0016036">
    <property type="term" value="P:cellular response to phosphate starvation"/>
    <property type="evidence" value="ECO:0007669"/>
    <property type="project" value="TreeGrafter"/>
</dbReference>
<sequence length="396" mass="45933">MHNQIRRLLLLFALLLFLLLISFSFIIYFSTKNSVDYQQQLLSESVINQEVQEHITNNNGNIKIKQSDHTEQKNIPTLYFITDGTRIIKQSEYGHRLIHYIQSHTHRKEYVHHYIAYENRHYHVSSRRVSADNTYYIYTIIDSTESYHALNKLKHMLIGVTFIYLFLIIILAYLLSIFSIKPYKKAIESQKVFVQNASHELKTPISVVKAGLSVLTVYEKDNLTSIGKETITDLNDEIEHMKDLVNQLLLLETVQGYEMTRINLKPLCIEVTQRYQKLLNNKIQLKLTDTYISGNKDAIVQALNILFDNAIKYNDYNVGIQIKLNQGKLIFKDNGAGITDNELKNIFERFYRGKEVGSIEGTGIGLALFKEIMNAHDADVEVFNKKGLQFNILFKK</sequence>
<comment type="catalytic activity">
    <reaction evidence="1">
        <text>ATP + protein L-histidine = ADP + protein N-phospho-L-histidine.</text>
        <dbReference type="EC" id="2.7.13.3"/>
    </reaction>
</comment>
<dbReference type="EMBL" id="CP079955">
    <property type="protein sequence ID" value="QYA33184.1"/>
    <property type="molecule type" value="Genomic_DNA"/>
</dbReference>
<evidence type="ECO:0000256" key="1">
    <source>
        <dbReference type="ARBA" id="ARBA00000085"/>
    </source>
</evidence>
<evidence type="ECO:0000256" key="3">
    <source>
        <dbReference type="ARBA" id="ARBA00012438"/>
    </source>
</evidence>
<evidence type="ECO:0000256" key="6">
    <source>
        <dbReference type="ARBA" id="ARBA00022741"/>
    </source>
</evidence>
<accession>A0AAT9P7H7</accession>
<dbReference type="GO" id="GO:0004721">
    <property type="term" value="F:phosphoprotein phosphatase activity"/>
    <property type="evidence" value="ECO:0007669"/>
    <property type="project" value="TreeGrafter"/>
</dbReference>
<keyword evidence="5" id="KW-0808">Transferase</keyword>
<keyword evidence="6" id="KW-0547">Nucleotide-binding</keyword>
<reference evidence="12" key="1">
    <citation type="submission" date="2021-07" db="EMBL/GenBank/DDBJ databases">
        <title>Prevalence and characterization of methicillin-resistant Macrococcus spp. in food producing animals and meat in Switzerland in 2019.</title>
        <authorList>
            <person name="Keller J.E."/>
            <person name="Schwendener S."/>
            <person name="Neuenschwander J."/>
            <person name="Overesch G."/>
            <person name="Perreten V."/>
        </authorList>
    </citation>
    <scope>NUCLEOTIDE SEQUENCE</scope>
    <source>
        <strain evidence="12">19Msa1099</strain>
    </source>
</reference>
<keyword evidence="9" id="KW-0902">Two-component regulatory system</keyword>
<dbReference type="Pfam" id="PF02518">
    <property type="entry name" value="HATPase_c"/>
    <property type="match status" value="1"/>
</dbReference>
<dbReference type="SMART" id="SM00387">
    <property type="entry name" value="HATPase_c"/>
    <property type="match status" value="1"/>
</dbReference>
<organism evidence="12">
    <name type="scientific">Macrococcus psychrotolerans</name>
    <dbReference type="NCBI Taxonomy" id="3039389"/>
    <lineage>
        <taxon>Bacteria</taxon>
        <taxon>Bacillati</taxon>
        <taxon>Bacillota</taxon>
        <taxon>Bacilli</taxon>
        <taxon>Bacillales</taxon>
        <taxon>Staphylococcaceae</taxon>
        <taxon>Macrococcus</taxon>
    </lineage>
</organism>
<evidence type="ECO:0000256" key="8">
    <source>
        <dbReference type="ARBA" id="ARBA00022840"/>
    </source>
</evidence>
<feature type="domain" description="Histidine kinase" evidence="11">
    <location>
        <begin position="196"/>
        <end position="396"/>
    </location>
</feature>